<dbReference type="PROSITE" id="PS50935">
    <property type="entry name" value="SSB"/>
    <property type="match status" value="1"/>
</dbReference>
<reference evidence="5" key="1">
    <citation type="submission" date="2020-10" db="EMBL/GenBank/DDBJ databases">
        <authorList>
            <person name="Gilroy R."/>
        </authorList>
    </citation>
    <scope>NUCLEOTIDE SEQUENCE</scope>
    <source>
        <strain evidence="5">ChiHjej13B12-12457</strain>
    </source>
</reference>
<evidence type="ECO:0000313" key="5">
    <source>
        <dbReference type="EMBL" id="HIR63496.1"/>
    </source>
</evidence>
<dbReference type="GO" id="GO:0006260">
    <property type="term" value="P:DNA replication"/>
    <property type="evidence" value="ECO:0007669"/>
    <property type="project" value="InterPro"/>
</dbReference>
<sequence>MSLNKVLLIGNAGRDPEIRHLESGTMNATFSLATTERYRDRSTGEMKEQTEWHNIVCWRNLAEIAEKYVKKGTQLFIEGRIRTRSYNDKDGNTKYMTEILADNMQLLGRKADNPGNQGGGYSQGGGYQQPYQPQQQGGWQQPRQNFQQQQQNWQQPQQPQGYNAPAQTAPAADSFGGAEEGDDLPF</sequence>
<dbReference type="Gene3D" id="2.40.50.140">
    <property type="entry name" value="Nucleic acid-binding proteins"/>
    <property type="match status" value="1"/>
</dbReference>
<evidence type="ECO:0000256" key="2">
    <source>
        <dbReference type="HAMAP-Rule" id="MF_00984"/>
    </source>
</evidence>
<comment type="caution">
    <text evidence="2">Lacks conserved residue(s) required for the propagation of feature annotation.</text>
</comment>
<keyword evidence="1 2" id="KW-0238">DNA-binding</keyword>
<dbReference type="NCBIfam" id="TIGR00621">
    <property type="entry name" value="ssb"/>
    <property type="match status" value="1"/>
</dbReference>
<feature type="region of interest" description="Disordered" evidence="4">
    <location>
        <begin position="108"/>
        <end position="186"/>
    </location>
</feature>
<dbReference type="SUPFAM" id="SSF50249">
    <property type="entry name" value="Nucleic acid-binding proteins"/>
    <property type="match status" value="1"/>
</dbReference>
<dbReference type="Pfam" id="PF00436">
    <property type="entry name" value="SSB"/>
    <property type="match status" value="1"/>
</dbReference>
<dbReference type="GO" id="GO:0003697">
    <property type="term" value="F:single-stranded DNA binding"/>
    <property type="evidence" value="ECO:0007669"/>
    <property type="project" value="UniProtKB-UniRule"/>
</dbReference>
<accession>A0A9D1E2X3</accession>
<comment type="subunit">
    <text evidence="2">Homotetramer.</text>
</comment>
<protein>
    <recommendedName>
        <fullName evidence="2 3">Single-stranded DNA-binding protein</fullName>
        <shortName evidence="2">SSB</shortName>
    </recommendedName>
</protein>
<dbReference type="Proteomes" id="UP000886744">
    <property type="component" value="Unassembled WGS sequence"/>
</dbReference>
<evidence type="ECO:0000256" key="3">
    <source>
        <dbReference type="RuleBase" id="RU000524"/>
    </source>
</evidence>
<evidence type="ECO:0000313" key="6">
    <source>
        <dbReference type="Proteomes" id="UP000886744"/>
    </source>
</evidence>
<comment type="caution">
    <text evidence="5">The sequence shown here is derived from an EMBL/GenBank/DDBJ whole genome shotgun (WGS) entry which is preliminary data.</text>
</comment>
<organism evidence="5 6">
    <name type="scientific">Candidatus Coprenecus avistercoris</name>
    <dbReference type="NCBI Taxonomy" id="2840730"/>
    <lineage>
        <taxon>Bacteria</taxon>
        <taxon>Pseudomonadati</taxon>
        <taxon>Bacteroidota</taxon>
        <taxon>Bacteroidia</taxon>
        <taxon>Bacteroidales</taxon>
        <taxon>Rikenellaceae</taxon>
        <taxon>Rikenellaceae incertae sedis</taxon>
        <taxon>Candidatus Coprenecus</taxon>
    </lineage>
</organism>
<dbReference type="PANTHER" id="PTHR10302">
    <property type="entry name" value="SINGLE-STRANDED DNA-BINDING PROTEIN"/>
    <property type="match status" value="1"/>
</dbReference>
<gene>
    <name evidence="5" type="primary">ssb</name>
    <name evidence="5" type="ORF">IAC94_08265</name>
</gene>
<evidence type="ECO:0000256" key="4">
    <source>
        <dbReference type="SAM" id="MobiDB-lite"/>
    </source>
</evidence>
<dbReference type="EMBL" id="DVHI01000100">
    <property type="protein sequence ID" value="HIR63496.1"/>
    <property type="molecule type" value="Genomic_DNA"/>
</dbReference>
<dbReference type="InterPro" id="IPR011344">
    <property type="entry name" value="ssDNA-bd"/>
</dbReference>
<dbReference type="GO" id="GO:0009295">
    <property type="term" value="C:nucleoid"/>
    <property type="evidence" value="ECO:0007669"/>
    <property type="project" value="TreeGrafter"/>
</dbReference>
<reference evidence="5" key="2">
    <citation type="journal article" date="2021" name="PeerJ">
        <title>Extensive microbial diversity within the chicken gut microbiome revealed by metagenomics and culture.</title>
        <authorList>
            <person name="Gilroy R."/>
            <person name="Ravi A."/>
            <person name="Getino M."/>
            <person name="Pursley I."/>
            <person name="Horton D.L."/>
            <person name="Alikhan N.F."/>
            <person name="Baker D."/>
            <person name="Gharbi K."/>
            <person name="Hall N."/>
            <person name="Watson M."/>
            <person name="Adriaenssens E.M."/>
            <person name="Foster-Nyarko E."/>
            <person name="Jarju S."/>
            <person name="Secka A."/>
            <person name="Antonio M."/>
            <person name="Oren A."/>
            <person name="Chaudhuri R.R."/>
            <person name="La Ragione R."/>
            <person name="Hildebrand F."/>
            <person name="Pallen M.J."/>
        </authorList>
    </citation>
    <scope>NUCLEOTIDE SEQUENCE</scope>
    <source>
        <strain evidence="5">ChiHjej13B12-12457</strain>
    </source>
</reference>
<dbReference type="HAMAP" id="MF_00984">
    <property type="entry name" value="SSB"/>
    <property type="match status" value="1"/>
</dbReference>
<dbReference type="AlphaFoldDB" id="A0A9D1E2X3"/>
<feature type="compositionally biased region" description="Low complexity" evidence="4">
    <location>
        <begin position="128"/>
        <end position="167"/>
    </location>
</feature>
<dbReference type="CDD" id="cd04496">
    <property type="entry name" value="SSB_OBF"/>
    <property type="match status" value="1"/>
</dbReference>
<evidence type="ECO:0000256" key="1">
    <source>
        <dbReference type="ARBA" id="ARBA00023125"/>
    </source>
</evidence>
<dbReference type="InterPro" id="IPR012340">
    <property type="entry name" value="NA-bd_OB-fold"/>
</dbReference>
<name>A0A9D1E2X3_9BACT</name>
<feature type="compositionally biased region" description="Gly residues" evidence="4">
    <location>
        <begin position="116"/>
        <end position="127"/>
    </location>
</feature>
<dbReference type="PANTHER" id="PTHR10302:SF27">
    <property type="entry name" value="SINGLE-STRANDED DNA-BINDING PROTEIN"/>
    <property type="match status" value="1"/>
</dbReference>
<proteinExistence type="inferred from homology"/>
<dbReference type="InterPro" id="IPR000424">
    <property type="entry name" value="Primosome_PriB/ssb"/>
</dbReference>